<feature type="domain" description="Mce/MlaD" evidence="3">
    <location>
        <begin position="44"/>
        <end position="112"/>
    </location>
</feature>
<dbReference type="InterPro" id="IPR003399">
    <property type="entry name" value="Mce/MlaD"/>
</dbReference>
<dbReference type="PANTHER" id="PTHR36698:SF2">
    <property type="entry name" value="MCE_MLAD DOMAIN-CONTAINING PROTEIN"/>
    <property type="match status" value="1"/>
</dbReference>
<organism evidence="4">
    <name type="scientific">Polaromonas hydrogenivorans</name>
    <dbReference type="NCBI Taxonomy" id="335476"/>
    <lineage>
        <taxon>Bacteria</taxon>
        <taxon>Pseudomonadati</taxon>
        <taxon>Pseudomonadota</taxon>
        <taxon>Betaproteobacteria</taxon>
        <taxon>Burkholderiales</taxon>
        <taxon>Comamonadaceae</taxon>
        <taxon>Polaromonas</taxon>
    </lineage>
</organism>
<reference evidence="4" key="1">
    <citation type="submission" date="2024-05" db="EMBL/GenBank/DDBJ databases">
        <authorList>
            <person name="Bunk B."/>
            <person name="Swiderski J."/>
            <person name="Sproer C."/>
            <person name="Thiel V."/>
        </authorList>
    </citation>
    <scope>NUCLEOTIDE SEQUENCE</scope>
    <source>
        <strain evidence="4">DSM 17735</strain>
    </source>
</reference>
<accession>A0AAU7LRX9</accession>
<dbReference type="RefSeq" id="WP_349279806.1">
    <property type="nucleotide sequence ID" value="NZ_CBCSCU010000013.1"/>
</dbReference>
<proteinExistence type="predicted"/>
<evidence type="ECO:0000256" key="2">
    <source>
        <dbReference type="SAM" id="Phobius"/>
    </source>
</evidence>
<feature type="region of interest" description="Disordered" evidence="1">
    <location>
        <begin position="289"/>
        <end position="310"/>
    </location>
</feature>
<feature type="transmembrane region" description="Helical" evidence="2">
    <location>
        <begin position="7"/>
        <end position="28"/>
    </location>
</feature>
<sequence length="310" mass="32649">MENKAHALIAGAFVVVVAALLALLGVWLTRDNTQRDLYEMSTAETISGLQPQAVVRFRGVPVGKVERIGFDDKVKGNVLIRVSIDRAAPMMQSTFATVASQGVTGLGFIQLDDNGESTQRLVPNDDDPPRIPLKPGTLDKLLKQSDAIFTQAEQAATRINQLLSRQNEEAINTAITQLAEAASSINRLAKGLEPTVATLPALSRDSSATMKALKSASDQVAATAGRLNEQGGPLDKLRDGGTALAAGVETFSAATLPKLGEVADETARTMRQLRRTVNAVDDNPQALIFGNGPAVPGPGEAGFSADGVKK</sequence>
<dbReference type="Pfam" id="PF02470">
    <property type="entry name" value="MlaD"/>
    <property type="match status" value="1"/>
</dbReference>
<dbReference type="EMBL" id="CP157675">
    <property type="protein sequence ID" value="XBP70437.1"/>
    <property type="molecule type" value="Genomic_DNA"/>
</dbReference>
<keyword evidence="2" id="KW-1133">Transmembrane helix</keyword>
<dbReference type="AlphaFoldDB" id="A0AAU7LRX9"/>
<evidence type="ECO:0000259" key="3">
    <source>
        <dbReference type="Pfam" id="PF02470"/>
    </source>
</evidence>
<gene>
    <name evidence="4" type="ORF">ABLV49_00945</name>
</gene>
<protein>
    <submittedName>
        <fullName evidence="4">MlaD family protein</fullName>
    </submittedName>
</protein>
<name>A0AAU7LRX9_9BURK</name>
<evidence type="ECO:0000313" key="4">
    <source>
        <dbReference type="EMBL" id="XBP70437.1"/>
    </source>
</evidence>
<evidence type="ECO:0000256" key="1">
    <source>
        <dbReference type="SAM" id="MobiDB-lite"/>
    </source>
</evidence>
<keyword evidence="2" id="KW-0472">Membrane</keyword>
<dbReference type="PANTHER" id="PTHR36698">
    <property type="entry name" value="BLL5892 PROTEIN"/>
    <property type="match status" value="1"/>
</dbReference>
<keyword evidence="2" id="KW-0812">Transmembrane</keyword>